<evidence type="ECO:0000313" key="2">
    <source>
        <dbReference type="Proteomes" id="UP000218775"/>
    </source>
</evidence>
<dbReference type="GO" id="GO:0006261">
    <property type="term" value="P:DNA-templated DNA replication"/>
    <property type="evidence" value="ECO:0007669"/>
    <property type="project" value="TreeGrafter"/>
</dbReference>
<reference evidence="2" key="1">
    <citation type="submission" date="2017-08" db="EMBL/GenBank/DDBJ databases">
        <title>A dynamic microbial community with high functional redundancy inhabits the cold, oxic subseafloor aquifer.</title>
        <authorList>
            <person name="Tully B.J."/>
            <person name="Wheat C.G."/>
            <person name="Glazer B.T."/>
            <person name="Huber J.A."/>
        </authorList>
    </citation>
    <scope>NUCLEOTIDE SEQUENCE [LARGE SCALE GENOMIC DNA]</scope>
</reference>
<dbReference type="InterPro" id="IPR027417">
    <property type="entry name" value="P-loop_NTPase"/>
</dbReference>
<dbReference type="Proteomes" id="UP000218775">
    <property type="component" value="Unassembled WGS sequence"/>
</dbReference>
<sequence length="313" mass="35575">MPFSSIQGHSYPKKVLMQLLKAERLPRSLIFCGPDGVGKKSVARAFVQEIFGSETKLENCVDFFKIFPESKAGEYQKDQIDQIRKFVQTEAYSAKIKVCLIQRAEGLSQVHANALLKTVEEPAANVVFIFITQFQKALIPTLISRSMVLLFSPLSWQDVQAYLLEKESISSKEEAQTIAKRSMGCIGRAKAYLLNADLHVDMYSFELGKALYLGHILLAVDLCKKIEKEVADNKVSYEAYLQGVYAFFKDLYLLEVQSGALLFFQSHREELEQLQRQGLVIDLSKALKAYHGVKEELKLHLPLKTLVPYRQWV</sequence>
<dbReference type="Pfam" id="PF13177">
    <property type="entry name" value="DNA_pol3_delta2"/>
    <property type="match status" value="1"/>
</dbReference>
<evidence type="ECO:0000313" key="1">
    <source>
        <dbReference type="EMBL" id="PCI74939.1"/>
    </source>
</evidence>
<evidence type="ECO:0008006" key="3">
    <source>
        <dbReference type="Google" id="ProtNLM"/>
    </source>
</evidence>
<dbReference type="Gene3D" id="3.40.50.300">
    <property type="entry name" value="P-loop containing nucleotide triphosphate hydrolases"/>
    <property type="match status" value="1"/>
</dbReference>
<dbReference type="PANTHER" id="PTHR11669:SF8">
    <property type="entry name" value="DNA POLYMERASE III SUBUNIT DELTA"/>
    <property type="match status" value="1"/>
</dbReference>
<dbReference type="AlphaFoldDB" id="A0A2A4WYP6"/>
<name>A0A2A4WYP6_UNCAE</name>
<gene>
    <name evidence="1" type="ORF">COB21_06195</name>
</gene>
<protein>
    <recommendedName>
        <fullName evidence="3">DNA polymerase III subunit delta</fullName>
    </recommendedName>
</protein>
<dbReference type="PANTHER" id="PTHR11669">
    <property type="entry name" value="REPLICATION FACTOR C / DNA POLYMERASE III GAMMA-TAU SUBUNIT"/>
    <property type="match status" value="1"/>
</dbReference>
<comment type="caution">
    <text evidence="1">The sequence shown here is derived from an EMBL/GenBank/DDBJ whole genome shotgun (WGS) entry which is preliminary data.</text>
</comment>
<proteinExistence type="predicted"/>
<organism evidence="1 2">
    <name type="scientific">Aerophobetes bacterium</name>
    <dbReference type="NCBI Taxonomy" id="2030807"/>
    <lineage>
        <taxon>Bacteria</taxon>
        <taxon>Candidatus Aerophobota</taxon>
    </lineage>
</organism>
<dbReference type="EMBL" id="NVUK01000061">
    <property type="protein sequence ID" value="PCI74939.1"/>
    <property type="molecule type" value="Genomic_DNA"/>
</dbReference>
<dbReference type="SUPFAM" id="SSF52540">
    <property type="entry name" value="P-loop containing nucleoside triphosphate hydrolases"/>
    <property type="match status" value="1"/>
</dbReference>
<dbReference type="InterPro" id="IPR050238">
    <property type="entry name" value="DNA_Rep/Repair_Clamp_Loader"/>
</dbReference>
<accession>A0A2A4WYP6</accession>